<dbReference type="CDD" id="cd02440">
    <property type="entry name" value="AdoMet_MTases"/>
    <property type="match status" value="1"/>
</dbReference>
<evidence type="ECO:0000313" key="4">
    <source>
        <dbReference type="Proteomes" id="UP000198901"/>
    </source>
</evidence>
<dbReference type="PANTHER" id="PTHR39963:SF1">
    <property type="entry name" value="MNMC-LIKE METHYLTRANSFERASE DOMAIN-CONTAINING PROTEIN"/>
    <property type="match status" value="1"/>
</dbReference>
<evidence type="ECO:0000313" key="3">
    <source>
        <dbReference type="EMBL" id="SDL84792.1"/>
    </source>
</evidence>
<dbReference type="EMBL" id="FNGS01000003">
    <property type="protein sequence ID" value="SDL84792.1"/>
    <property type="molecule type" value="Genomic_DNA"/>
</dbReference>
<dbReference type="RefSeq" id="WP_093201065.1">
    <property type="nucleotide sequence ID" value="NZ_FNGS01000003.1"/>
</dbReference>
<reference evidence="3 4" key="1">
    <citation type="submission" date="2016-10" db="EMBL/GenBank/DDBJ databases">
        <authorList>
            <person name="de Groot N.N."/>
        </authorList>
    </citation>
    <scope>NUCLEOTIDE SEQUENCE [LARGE SCALE GENOMIC DNA]</scope>
    <source>
        <strain evidence="3 4">DSM 21668</strain>
    </source>
</reference>
<dbReference type="AlphaFoldDB" id="A0A1G9NE94"/>
<dbReference type="OrthoDB" id="9786494at2"/>
<dbReference type="Gene3D" id="3.40.50.150">
    <property type="entry name" value="Vaccinia Virus protein VP39"/>
    <property type="match status" value="1"/>
</dbReference>
<feature type="domain" description="MnmC-like methyltransferase" evidence="2">
    <location>
        <begin position="152"/>
        <end position="237"/>
    </location>
</feature>
<sequence>MSEGTSTNEEQSPESTAFSNDLVLTQDGTHTLYSARFGQWYHSVHGALEESRRVFLELGLAYFREVFPERREVRILEMGFGTGFNALLTLLEAGELSIRYTSLEAYPISPAEYRQLNYDAVMGSGELQALHEAEWNIPVVISPSFMLEKVHAELQAYLKTAKGPFDLVYYDAFAPGSQPELWTPEVFAGIARLLPSGGILTTYSAKGDVRRALQAAGFRVEKHPGPGRKREIVRAIKD</sequence>
<dbReference type="InterPro" id="IPR008471">
    <property type="entry name" value="MnmC-like_methylTransf"/>
</dbReference>
<dbReference type="GO" id="GO:0016645">
    <property type="term" value="F:oxidoreductase activity, acting on the CH-NH group of donors"/>
    <property type="evidence" value="ECO:0007669"/>
    <property type="project" value="InterPro"/>
</dbReference>
<keyword evidence="3" id="KW-0808">Transferase</keyword>
<organism evidence="3 4">
    <name type="scientific">Siphonobacter aquaeclarae</name>
    <dbReference type="NCBI Taxonomy" id="563176"/>
    <lineage>
        <taxon>Bacteria</taxon>
        <taxon>Pseudomonadati</taxon>
        <taxon>Bacteroidota</taxon>
        <taxon>Cytophagia</taxon>
        <taxon>Cytophagales</taxon>
        <taxon>Cytophagaceae</taxon>
        <taxon>Siphonobacter</taxon>
    </lineage>
</organism>
<proteinExistence type="predicted"/>
<keyword evidence="4" id="KW-1185">Reference proteome</keyword>
<name>A0A1G9NE94_9BACT</name>
<evidence type="ECO:0000256" key="1">
    <source>
        <dbReference type="SAM" id="MobiDB-lite"/>
    </source>
</evidence>
<gene>
    <name evidence="3" type="ORF">SAMN04488090_1974</name>
</gene>
<dbReference type="STRING" id="563176.SAMN04488090_1974"/>
<dbReference type="NCBIfam" id="NF033855">
    <property type="entry name" value="tRNA_MNMC2"/>
    <property type="match status" value="1"/>
</dbReference>
<evidence type="ECO:0000259" key="2">
    <source>
        <dbReference type="Pfam" id="PF05430"/>
    </source>
</evidence>
<dbReference type="GO" id="GO:0032259">
    <property type="term" value="P:methylation"/>
    <property type="evidence" value="ECO:0007669"/>
    <property type="project" value="UniProtKB-KW"/>
</dbReference>
<dbReference type="Pfam" id="PF05430">
    <property type="entry name" value="Methyltransf_30"/>
    <property type="match status" value="1"/>
</dbReference>
<feature type="region of interest" description="Disordered" evidence="1">
    <location>
        <begin position="1"/>
        <end position="20"/>
    </location>
</feature>
<protein>
    <submittedName>
        <fullName evidence="3">tRNA U34 5-methylaminomethyl-2-thiouridine-forming methyltransferase MnmC</fullName>
    </submittedName>
</protein>
<dbReference type="GO" id="GO:0004808">
    <property type="term" value="F:tRNA (5-methylaminomethyl-2-thiouridylate)(34)-methyltransferase activity"/>
    <property type="evidence" value="ECO:0007669"/>
    <property type="project" value="InterPro"/>
</dbReference>
<dbReference type="InterPro" id="IPR029063">
    <property type="entry name" value="SAM-dependent_MTases_sf"/>
</dbReference>
<keyword evidence="3" id="KW-0489">Methyltransferase</keyword>
<dbReference type="PANTHER" id="PTHR39963">
    <property type="entry name" value="SLL0983 PROTEIN"/>
    <property type="match status" value="1"/>
</dbReference>
<dbReference type="InterPro" id="IPR047785">
    <property type="entry name" value="tRNA_MNMC2"/>
</dbReference>
<accession>A0A1G9NE94</accession>
<dbReference type="SUPFAM" id="SSF53335">
    <property type="entry name" value="S-adenosyl-L-methionine-dependent methyltransferases"/>
    <property type="match status" value="1"/>
</dbReference>
<dbReference type="Proteomes" id="UP000198901">
    <property type="component" value="Unassembled WGS sequence"/>
</dbReference>